<evidence type="ECO:0000313" key="3">
    <source>
        <dbReference type="Proteomes" id="UP001152803"/>
    </source>
</evidence>
<comment type="caution">
    <text evidence="2">The sequence shown here is derived from an EMBL/GenBank/DDBJ whole genome shotgun (WGS) entry which is preliminary data.</text>
</comment>
<gene>
    <name evidence="2" type="ORF">COCON_G00125970</name>
</gene>
<dbReference type="Proteomes" id="UP001152803">
    <property type="component" value="Unassembled WGS sequence"/>
</dbReference>
<organism evidence="2 3">
    <name type="scientific">Conger conger</name>
    <name type="common">Conger eel</name>
    <name type="synonym">Muraena conger</name>
    <dbReference type="NCBI Taxonomy" id="82655"/>
    <lineage>
        <taxon>Eukaryota</taxon>
        <taxon>Metazoa</taxon>
        <taxon>Chordata</taxon>
        <taxon>Craniata</taxon>
        <taxon>Vertebrata</taxon>
        <taxon>Euteleostomi</taxon>
        <taxon>Actinopterygii</taxon>
        <taxon>Neopterygii</taxon>
        <taxon>Teleostei</taxon>
        <taxon>Anguilliformes</taxon>
        <taxon>Congridae</taxon>
        <taxon>Conger</taxon>
    </lineage>
</organism>
<dbReference type="OrthoDB" id="8962751at2759"/>
<dbReference type="AlphaFoldDB" id="A0A9Q1DDS6"/>
<keyword evidence="1" id="KW-0812">Transmembrane</keyword>
<reference evidence="2" key="1">
    <citation type="journal article" date="2023" name="Science">
        <title>Genome structures resolve the early diversification of teleost fishes.</title>
        <authorList>
            <person name="Parey E."/>
            <person name="Louis A."/>
            <person name="Montfort J."/>
            <person name="Bouchez O."/>
            <person name="Roques C."/>
            <person name="Iampietro C."/>
            <person name="Lluch J."/>
            <person name="Castinel A."/>
            <person name="Donnadieu C."/>
            <person name="Desvignes T."/>
            <person name="Floi Bucao C."/>
            <person name="Jouanno E."/>
            <person name="Wen M."/>
            <person name="Mejri S."/>
            <person name="Dirks R."/>
            <person name="Jansen H."/>
            <person name="Henkel C."/>
            <person name="Chen W.J."/>
            <person name="Zahm M."/>
            <person name="Cabau C."/>
            <person name="Klopp C."/>
            <person name="Thompson A.W."/>
            <person name="Robinson-Rechavi M."/>
            <person name="Braasch I."/>
            <person name="Lecointre G."/>
            <person name="Bobe J."/>
            <person name="Postlethwait J.H."/>
            <person name="Berthelot C."/>
            <person name="Roest Crollius H."/>
            <person name="Guiguen Y."/>
        </authorList>
    </citation>
    <scope>NUCLEOTIDE SEQUENCE</scope>
    <source>
        <strain evidence="2">Concon-B</strain>
    </source>
</reference>
<sequence length="258" mass="29227">MMGIPWNFLQNSKFKTRELVQSITVVIVLQATELLTEVHFTCQCNSWSTVFVWLYFAMPAVGFSTFVWSLQQRKIFRTKSCGEDCTCIKCCTAGQMCKCILSCWKMLYPGLCWIVILLIDGKYAACALYRGCQEDSSAELTVKDLAYNILISKTIGFVVLAAIVLSYLIYLLLGSCCQSHEGRYEKIYRAQLKKDREKLAMQYIKKCSEKRAARYEREVEEETKDILAGGGLGHLLQVEVRPFLEGAAQSNLTSPPPD</sequence>
<feature type="transmembrane region" description="Helical" evidence="1">
    <location>
        <begin position="106"/>
        <end position="125"/>
    </location>
</feature>
<proteinExistence type="predicted"/>
<dbReference type="EMBL" id="JAFJMO010000009">
    <property type="protein sequence ID" value="KAJ8267425.1"/>
    <property type="molecule type" value="Genomic_DNA"/>
</dbReference>
<feature type="transmembrane region" description="Helical" evidence="1">
    <location>
        <begin position="50"/>
        <end position="70"/>
    </location>
</feature>
<protein>
    <submittedName>
        <fullName evidence="2">Uncharacterized protein</fullName>
    </submittedName>
</protein>
<feature type="transmembrane region" description="Helical" evidence="1">
    <location>
        <begin position="145"/>
        <end position="173"/>
    </location>
</feature>
<evidence type="ECO:0000313" key="2">
    <source>
        <dbReference type="EMBL" id="KAJ8267425.1"/>
    </source>
</evidence>
<name>A0A9Q1DDS6_CONCO</name>
<accession>A0A9Q1DDS6</accession>
<keyword evidence="3" id="KW-1185">Reference proteome</keyword>
<keyword evidence="1" id="KW-1133">Transmembrane helix</keyword>
<evidence type="ECO:0000256" key="1">
    <source>
        <dbReference type="SAM" id="Phobius"/>
    </source>
</evidence>
<keyword evidence="1" id="KW-0472">Membrane</keyword>